<sequence length="82" mass="8743">MSHAPACHSRAYAANPVTRFGVADVFRATLQVVAAPTSERTRLFKALRGSARNHNRRLSDLAQAIADGSLHPPPATATSTPH</sequence>
<dbReference type="Proteomes" id="UP001058271">
    <property type="component" value="Chromosome"/>
</dbReference>
<evidence type="ECO:0000313" key="1">
    <source>
        <dbReference type="EMBL" id="UWZ39625.1"/>
    </source>
</evidence>
<keyword evidence="2" id="KW-1185">Reference proteome</keyword>
<organism evidence="1 2">
    <name type="scientific">Dactylosporangium roseum</name>
    <dbReference type="NCBI Taxonomy" id="47989"/>
    <lineage>
        <taxon>Bacteria</taxon>
        <taxon>Bacillati</taxon>
        <taxon>Actinomycetota</taxon>
        <taxon>Actinomycetes</taxon>
        <taxon>Micromonosporales</taxon>
        <taxon>Micromonosporaceae</taxon>
        <taxon>Dactylosporangium</taxon>
    </lineage>
</organism>
<name>A0ABY5ZBX5_9ACTN</name>
<accession>A0ABY5ZBX5</accession>
<evidence type="ECO:0000313" key="2">
    <source>
        <dbReference type="Proteomes" id="UP001058271"/>
    </source>
</evidence>
<protein>
    <recommendedName>
        <fullName evidence="3">ANTAR domain-containing protein</fullName>
    </recommendedName>
</protein>
<evidence type="ECO:0008006" key="3">
    <source>
        <dbReference type="Google" id="ProtNLM"/>
    </source>
</evidence>
<dbReference type="EMBL" id="CP073721">
    <property type="protein sequence ID" value="UWZ39625.1"/>
    <property type="molecule type" value="Genomic_DNA"/>
</dbReference>
<dbReference type="RefSeq" id="WP_260729050.1">
    <property type="nucleotide sequence ID" value="NZ_BAAABS010000012.1"/>
</dbReference>
<proteinExistence type="predicted"/>
<gene>
    <name evidence="1" type="ORF">Drose_16210</name>
</gene>
<reference evidence="1" key="1">
    <citation type="submission" date="2021-04" db="EMBL/GenBank/DDBJ databases">
        <title>Biosynthetic gene clusters of Dactylosporangioum roseum.</title>
        <authorList>
            <person name="Hartkoorn R.C."/>
            <person name="Beaudoing E."/>
            <person name="Hot D."/>
            <person name="Moureu S."/>
        </authorList>
    </citation>
    <scope>NUCLEOTIDE SEQUENCE</scope>
    <source>
        <strain evidence="1">NRRL B-16295</strain>
    </source>
</reference>